<accession>A0AA40ZRN7</accession>
<protein>
    <submittedName>
        <fullName evidence="1">Uncharacterized protein</fullName>
    </submittedName>
</protein>
<comment type="caution">
    <text evidence="1">The sequence shown here is derived from an EMBL/GenBank/DDBJ whole genome shotgun (WGS) entry which is preliminary data.</text>
</comment>
<dbReference type="Proteomes" id="UP000698924">
    <property type="component" value="Unassembled WGS sequence"/>
</dbReference>
<proteinExistence type="predicted"/>
<gene>
    <name evidence="1" type="ORF">H6D15_02735</name>
</gene>
<sequence length="323" mass="36931">MIKKFLFILLVMMPIFIHAQITIGNRIQDSKPEMELKYDSLSNISEKNILSLKGQTLFVMGNAFSKENGFHFLFYNQKGFHSDAYKKTLYKQSTRSSKGYEEKFTPYEAVAGKYYIISDIYSQKHDIMGMEYCLLLNDINASDSLYCYLHNLDSSIASGIDNLLILGYYEKLKQLNVGKSFRVSKDNEFEQTNNGKIKLKSGSVFKCKDVAVNLGEYNNLYLILGDKSNIEIKASVLNNGKVWGMIDNDRYHYLTKKFGIENANLIIAEKVRIGMSKQAAKESWGEPNDINTTTGSYGTHEQWVYGDGNYLYFENGKLTDIQN</sequence>
<reference evidence="1 2" key="1">
    <citation type="journal article" date="2021" name="Sci. Rep.">
        <title>The distribution of antibiotic resistance genes in chicken gut microbiota commensals.</title>
        <authorList>
            <person name="Juricova H."/>
            <person name="Matiasovicova J."/>
            <person name="Kubasova T."/>
            <person name="Cejkova D."/>
            <person name="Rychlik I."/>
        </authorList>
    </citation>
    <scope>NUCLEOTIDE SEQUENCE [LARGE SCALE GENOMIC DNA]</scope>
    <source>
        <strain evidence="1 2">An421</strain>
    </source>
</reference>
<keyword evidence="2" id="KW-1185">Reference proteome</keyword>
<dbReference type="RefSeq" id="WP_204971015.1">
    <property type="nucleotide sequence ID" value="NZ_JAAZTS010000002.1"/>
</dbReference>
<evidence type="ECO:0000313" key="2">
    <source>
        <dbReference type="Proteomes" id="UP000698924"/>
    </source>
</evidence>
<name>A0AA40ZRN7_9BACT</name>
<dbReference type="EMBL" id="JACJMO010000002">
    <property type="protein sequence ID" value="MBM6856529.1"/>
    <property type="molecule type" value="Genomic_DNA"/>
</dbReference>
<organism evidence="1 2">
    <name type="scientific">Caecibacteroides pullorum</name>
    <dbReference type="NCBI Taxonomy" id="2725562"/>
    <lineage>
        <taxon>Bacteria</taxon>
        <taxon>Pseudomonadati</taxon>
        <taxon>Bacteroidota</taxon>
        <taxon>Bacteroidia</taxon>
        <taxon>Bacteroidales</taxon>
        <taxon>Bacteroidaceae</taxon>
        <taxon>Caecibacteroides</taxon>
    </lineage>
</organism>
<dbReference type="AlphaFoldDB" id="A0AA40ZRN7"/>
<evidence type="ECO:0000313" key="1">
    <source>
        <dbReference type="EMBL" id="MBM6856529.1"/>
    </source>
</evidence>